<dbReference type="Proteomes" id="UP000299102">
    <property type="component" value="Unassembled WGS sequence"/>
</dbReference>
<reference evidence="2 3" key="1">
    <citation type="journal article" date="2019" name="Commun. Biol.">
        <title>The bagworm genome reveals a unique fibroin gene that provides high tensile strength.</title>
        <authorList>
            <person name="Kono N."/>
            <person name="Nakamura H."/>
            <person name="Ohtoshi R."/>
            <person name="Tomita M."/>
            <person name="Numata K."/>
            <person name="Arakawa K."/>
        </authorList>
    </citation>
    <scope>NUCLEOTIDE SEQUENCE [LARGE SCALE GENOMIC DNA]</scope>
</reference>
<proteinExistence type="predicted"/>
<feature type="region of interest" description="Disordered" evidence="1">
    <location>
        <begin position="34"/>
        <end position="104"/>
    </location>
</feature>
<protein>
    <submittedName>
        <fullName evidence="2">Uncharacterized protein</fullName>
    </submittedName>
</protein>
<evidence type="ECO:0000256" key="1">
    <source>
        <dbReference type="SAM" id="MobiDB-lite"/>
    </source>
</evidence>
<evidence type="ECO:0000313" key="2">
    <source>
        <dbReference type="EMBL" id="GBP35855.1"/>
    </source>
</evidence>
<dbReference type="AlphaFoldDB" id="A0A4C1VE00"/>
<gene>
    <name evidence="2" type="ORF">EVAR_27776_1</name>
</gene>
<organism evidence="2 3">
    <name type="scientific">Eumeta variegata</name>
    <name type="common">Bagworm moth</name>
    <name type="synonym">Eumeta japonica</name>
    <dbReference type="NCBI Taxonomy" id="151549"/>
    <lineage>
        <taxon>Eukaryota</taxon>
        <taxon>Metazoa</taxon>
        <taxon>Ecdysozoa</taxon>
        <taxon>Arthropoda</taxon>
        <taxon>Hexapoda</taxon>
        <taxon>Insecta</taxon>
        <taxon>Pterygota</taxon>
        <taxon>Neoptera</taxon>
        <taxon>Endopterygota</taxon>
        <taxon>Lepidoptera</taxon>
        <taxon>Glossata</taxon>
        <taxon>Ditrysia</taxon>
        <taxon>Tineoidea</taxon>
        <taxon>Psychidae</taxon>
        <taxon>Oiketicinae</taxon>
        <taxon>Eumeta</taxon>
    </lineage>
</organism>
<evidence type="ECO:0000313" key="3">
    <source>
        <dbReference type="Proteomes" id="UP000299102"/>
    </source>
</evidence>
<comment type="caution">
    <text evidence="2">The sequence shown here is derived from an EMBL/GenBank/DDBJ whole genome shotgun (WGS) entry which is preliminary data.</text>
</comment>
<name>A0A4C1VE00_EUMVA</name>
<keyword evidence="3" id="KW-1185">Reference proteome</keyword>
<dbReference type="EMBL" id="BGZK01000310">
    <property type="protein sequence ID" value="GBP35855.1"/>
    <property type="molecule type" value="Genomic_DNA"/>
</dbReference>
<sequence>MWRERAPSPAGPATPFAARLSCLCPPNGAYLVIGRARRPGAPVGKAAARRRRRPAPPRAPRPSPETSATTNRSMTIRANEQLTKHRRKRTKQTFRGGHNPRAGRHAPAAVFRNVTSQRLPTEPRRGCELLNAALSVKLKGQRAGRVFGRTGNLWGRKFVEWRPQTERRGVVQPLSDELTTGGNHGPPFVTDNQKPYTVEFI</sequence>
<feature type="compositionally biased region" description="Polar residues" evidence="1">
    <location>
        <begin position="64"/>
        <end position="81"/>
    </location>
</feature>
<accession>A0A4C1VE00</accession>